<reference evidence="3 4" key="1">
    <citation type="journal article" date="2016" name="Nat. Commun.">
        <title>Microbial interactions lead to rapid micro-scale successions on model marine particles.</title>
        <authorList>
            <person name="Datta M.S."/>
            <person name="Sliwerska E."/>
            <person name="Gore J."/>
            <person name="Polz M.F."/>
            <person name="Cordero O.X."/>
        </authorList>
    </citation>
    <scope>NUCLEOTIDE SEQUENCE [LARGE SCALE GENOMIC DNA]</scope>
    <source>
        <strain evidence="3 4">4G03</strain>
    </source>
</reference>
<evidence type="ECO:0000256" key="1">
    <source>
        <dbReference type="SAM" id="Phobius"/>
    </source>
</evidence>
<dbReference type="EMBL" id="PDUU01000019">
    <property type="protein sequence ID" value="PHN96297.1"/>
    <property type="molecule type" value="Genomic_DNA"/>
</dbReference>
<sequence length="376" mass="44368">MSKKKHIGIGCFHFGVKKQPPFTFTGNQYLTELKSTLSKISNVTELEINTDDDFKTYSEKIEEPLPNMEYENDFFPSSLIFEIKFNIYIPFRIQSELTGQKEKFLKTFSENFQVTIDHSYYLPVCFIETLKPSKKPNPSTSIQIVREFIRKELKTIKSEYIRFECLGPSPFHLDLHIKPNTPPTEEEWHFSPKETFKKGYNKLDIYYNKNLIKNSEEALDYLRNSIRDEFGFFYLYIQIRNNKIYKWESVQENLTDLLKIQNTPGIKGFFKKLFKRQQLIGELFTDVATFEGESIQYDAFRQNTYNETFSLKDQTFFKSFIDKELEEKMDYPVKQTSDLITFFESRRVKSMEFIIALIASLLGGAIGAILTIYIQK</sequence>
<keyword evidence="1" id="KW-0472">Membrane</keyword>
<keyword evidence="1" id="KW-1133">Transmembrane helix</keyword>
<dbReference type="RefSeq" id="WP_099216499.1">
    <property type="nucleotide sequence ID" value="NZ_JAUYVU010000003.1"/>
</dbReference>
<name>A0A2G1BQJ3_9FLAO</name>
<gene>
    <name evidence="3" type="ORF">CSC81_14675</name>
    <name evidence="2" type="ORF">Q8W23_05880</name>
</gene>
<dbReference type="EMBL" id="JAUYVU010000003">
    <property type="protein sequence ID" value="MDP2541005.1"/>
    <property type="molecule type" value="Genomic_DNA"/>
</dbReference>
<accession>A0A2G1BQJ3</accession>
<evidence type="ECO:0000313" key="3">
    <source>
        <dbReference type="EMBL" id="PHN96297.1"/>
    </source>
</evidence>
<reference evidence="2 5" key="3">
    <citation type="submission" date="2023-07" db="EMBL/GenBank/DDBJ databases">
        <title>Genome content predicts the carbon catabolic preferences of heterotrophic bacteria.</title>
        <authorList>
            <person name="Gralka M."/>
        </authorList>
    </citation>
    <scope>NUCLEOTIDE SEQUENCE [LARGE SCALE GENOMIC DNA]</scope>
    <source>
        <strain evidence="2 5">4G03</strain>
    </source>
</reference>
<keyword evidence="1" id="KW-0812">Transmembrane</keyword>
<evidence type="ECO:0000313" key="4">
    <source>
        <dbReference type="Proteomes" id="UP000222163"/>
    </source>
</evidence>
<dbReference type="AlphaFoldDB" id="A0A2G1BQJ3"/>
<keyword evidence="5" id="KW-1185">Reference proteome</keyword>
<proteinExistence type="predicted"/>
<protein>
    <submittedName>
        <fullName evidence="3">Uncharacterized protein</fullName>
    </submittedName>
</protein>
<feature type="transmembrane region" description="Helical" evidence="1">
    <location>
        <begin position="353"/>
        <end position="374"/>
    </location>
</feature>
<organism evidence="3 4">
    <name type="scientific">Tenacibaculum discolor</name>
    <dbReference type="NCBI Taxonomy" id="361581"/>
    <lineage>
        <taxon>Bacteria</taxon>
        <taxon>Pseudomonadati</taxon>
        <taxon>Bacteroidota</taxon>
        <taxon>Flavobacteriia</taxon>
        <taxon>Flavobacteriales</taxon>
        <taxon>Flavobacteriaceae</taxon>
        <taxon>Tenacibaculum</taxon>
    </lineage>
</organism>
<evidence type="ECO:0000313" key="5">
    <source>
        <dbReference type="Proteomes" id="UP001242342"/>
    </source>
</evidence>
<reference evidence="3" key="2">
    <citation type="submission" date="2017-10" db="EMBL/GenBank/DDBJ databases">
        <authorList>
            <person name="Enke T.N."/>
            <person name="Cordero O.X."/>
        </authorList>
    </citation>
    <scope>NUCLEOTIDE SEQUENCE</scope>
    <source>
        <strain evidence="3">4G03</strain>
    </source>
</reference>
<comment type="caution">
    <text evidence="3">The sequence shown here is derived from an EMBL/GenBank/DDBJ whole genome shotgun (WGS) entry which is preliminary data.</text>
</comment>
<dbReference type="Proteomes" id="UP000222163">
    <property type="component" value="Unassembled WGS sequence"/>
</dbReference>
<dbReference type="Proteomes" id="UP001242342">
    <property type="component" value="Unassembled WGS sequence"/>
</dbReference>
<evidence type="ECO:0000313" key="2">
    <source>
        <dbReference type="EMBL" id="MDP2541005.1"/>
    </source>
</evidence>